<dbReference type="Proteomes" id="UP000308197">
    <property type="component" value="Unassembled WGS sequence"/>
</dbReference>
<evidence type="ECO:0000313" key="2">
    <source>
        <dbReference type="Proteomes" id="UP000308197"/>
    </source>
</evidence>
<evidence type="ECO:0000313" key="1">
    <source>
        <dbReference type="EMBL" id="TFK79349.1"/>
    </source>
</evidence>
<dbReference type="AlphaFoldDB" id="A0A5C3NRG6"/>
<gene>
    <name evidence="1" type="ORF">K466DRAFT_24426</name>
</gene>
<protein>
    <submittedName>
        <fullName evidence="1">Uncharacterized protein</fullName>
    </submittedName>
</protein>
<dbReference type="EMBL" id="ML212065">
    <property type="protein sequence ID" value="TFK79349.1"/>
    <property type="molecule type" value="Genomic_DNA"/>
</dbReference>
<accession>A0A5C3NRG6</accession>
<reference evidence="1 2" key="1">
    <citation type="journal article" date="2019" name="Nat. Ecol. Evol.">
        <title>Megaphylogeny resolves global patterns of mushroom evolution.</title>
        <authorList>
            <person name="Varga T."/>
            <person name="Krizsan K."/>
            <person name="Foldi C."/>
            <person name="Dima B."/>
            <person name="Sanchez-Garcia M."/>
            <person name="Sanchez-Ramirez S."/>
            <person name="Szollosi G.J."/>
            <person name="Szarkandi J.G."/>
            <person name="Papp V."/>
            <person name="Albert L."/>
            <person name="Andreopoulos W."/>
            <person name="Angelini C."/>
            <person name="Antonin V."/>
            <person name="Barry K.W."/>
            <person name="Bougher N.L."/>
            <person name="Buchanan P."/>
            <person name="Buyck B."/>
            <person name="Bense V."/>
            <person name="Catcheside P."/>
            <person name="Chovatia M."/>
            <person name="Cooper J."/>
            <person name="Damon W."/>
            <person name="Desjardin D."/>
            <person name="Finy P."/>
            <person name="Geml J."/>
            <person name="Haridas S."/>
            <person name="Hughes K."/>
            <person name="Justo A."/>
            <person name="Karasinski D."/>
            <person name="Kautmanova I."/>
            <person name="Kiss B."/>
            <person name="Kocsube S."/>
            <person name="Kotiranta H."/>
            <person name="LaButti K.M."/>
            <person name="Lechner B.E."/>
            <person name="Liimatainen K."/>
            <person name="Lipzen A."/>
            <person name="Lukacs Z."/>
            <person name="Mihaltcheva S."/>
            <person name="Morgado L.N."/>
            <person name="Niskanen T."/>
            <person name="Noordeloos M.E."/>
            <person name="Ohm R.A."/>
            <person name="Ortiz-Santana B."/>
            <person name="Ovrebo C."/>
            <person name="Racz N."/>
            <person name="Riley R."/>
            <person name="Savchenko A."/>
            <person name="Shiryaev A."/>
            <person name="Soop K."/>
            <person name="Spirin V."/>
            <person name="Szebenyi C."/>
            <person name="Tomsovsky M."/>
            <person name="Tulloss R.E."/>
            <person name="Uehling J."/>
            <person name="Grigoriev I.V."/>
            <person name="Vagvolgyi C."/>
            <person name="Papp T."/>
            <person name="Martin F.M."/>
            <person name="Miettinen O."/>
            <person name="Hibbett D.S."/>
            <person name="Nagy L.G."/>
        </authorList>
    </citation>
    <scope>NUCLEOTIDE SEQUENCE [LARGE SCALE GENOMIC DNA]</scope>
    <source>
        <strain evidence="1 2">HHB13444</strain>
    </source>
</reference>
<proteinExistence type="predicted"/>
<keyword evidence="2" id="KW-1185">Reference proteome</keyword>
<dbReference type="InParanoid" id="A0A5C3NRG6"/>
<name>A0A5C3NRG6_9APHY</name>
<sequence>MLLGSRTQADGHALRSIAWTCTLLQAVAMKCSNSTVAEATSDLKTTRRRSLDLAVRSGHGFGRASQYQRKYDDAVAVRLEASHASTVKAAETREEAVPSQLLLC</sequence>
<organism evidence="1 2">
    <name type="scientific">Polyporus arcularius HHB13444</name>
    <dbReference type="NCBI Taxonomy" id="1314778"/>
    <lineage>
        <taxon>Eukaryota</taxon>
        <taxon>Fungi</taxon>
        <taxon>Dikarya</taxon>
        <taxon>Basidiomycota</taxon>
        <taxon>Agaricomycotina</taxon>
        <taxon>Agaricomycetes</taxon>
        <taxon>Polyporales</taxon>
        <taxon>Polyporaceae</taxon>
        <taxon>Polyporus</taxon>
    </lineage>
</organism>